<dbReference type="STRING" id="1352936.M878_01960"/>
<dbReference type="HOGENOM" id="CLU_2144491_0_0_11"/>
<gene>
    <name evidence="1" type="ORF">M878_01960</name>
</gene>
<comment type="caution">
    <text evidence="1">The sequence shown here is derived from an EMBL/GenBank/DDBJ whole genome shotgun (WGS) entry which is preliminary data.</text>
</comment>
<keyword evidence="2" id="KW-1185">Reference proteome</keyword>
<dbReference type="Proteomes" id="UP000017984">
    <property type="component" value="Chromosome"/>
</dbReference>
<evidence type="ECO:0000313" key="1">
    <source>
        <dbReference type="EMBL" id="EST36474.1"/>
    </source>
</evidence>
<sequence length="112" mass="12758">MSIFSMRPIVLRRRCPHISTRDDVLPHTGGARYDVGMTVKRETDDRRTSFGIHVTAIEPGPFRTDWAGRSMTRAARSLDDYDELFTRSVVDEDIRAWETLSRTTDSAEGAQL</sequence>
<dbReference type="PATRIC" id="fig|1352936.5.peg.437"/>
<protein>
    <submittedName>
        <fullName evidence="1">Uncharacterized protein</fullName>
    </submittedName>
</protein>
<dbReference type="EMBL" id="AWQX01000009">
    <property type="protein sequence ID" value="EST36474.1"/>
    <property type="molecule type" value="Genomic_DNA"/>
</dbReference>
<evidence type="ECO:0000313" key="2">
    <source>
        <dbReference type="Proteomes" id="UP000017984"/>
    </source>
</evidence>
<accession>V6L5H1</accession>
<organism evidence="1 2">
    <name type="scientific">Streptomyces roseochromogenus subsp. oscitans DS 12.976</name>
    <dbReference type="NCBI Taxonomy" id="1352936"/>
    <lineage>
        <taxon>Bacteria</taxon>
        <taxon>Bacillati</taxon>
        <taxon>Actinomycetota</taxon>
        <taxon>Actinomycetes</taxon>
        <taxon>Kitasatosporales</taxon>
        <taxon>Streptomycetaceae</taxon>
        <taxon>Streptomyces</taxon>
    </lineage>
</organism>
<proteinExistence type="predicted"/>
<name>V6L5H1_STRRC</name>
<reference evidence="1 2" key="1">
    <citation type="journal article" date="2014" name="Genome Announc.">
        <title>Draft Genome Sequence of Streptomyces roseochromogenes subsp. oscitans DS 12.976, Producer of the Aminocoumarin Antibiotic Clorobiocin.</title>
        <authorList>
            <person name="Ruckert C."/>
            <person name="Kalinowski J."/>
            <person name="Heide L."/>
            <person name="Apel A.K."/>
        </authorList>
    </citation>
    <scope>NUCLEOTIDE SEQUENCE [LARGE SCALE GENOMIC DNA]</scope>
    <source>
        <strain evidence="1 2">DS 12.976</strain>
    </source>
</reference>
<dbReference type="AlphaFoldDB" id="V6L5H1"/>